<evidence type="ECO:0000256" key="1">
    <source>
        <dbReference type="SAM" id="MobiDB-lite"/>
    </source>
</evidence>
<comment type="caution">
    <text evidence="2">The sequence shown here is derived from an EMBL/GenBank/DDBJ whole genome shotgun (WGS) entry which is preliminary data.</text>
</comment>
<feature type="compositionally biased region" description="Polar residues" evidence="1">
    <location>
        <begin position="106"/>
        <end position="119"/>
    </location>
</feature>
<accession>A0A8H7R2N7</accession>
<feature type="compositionally biased region" description="Basic and acidic residues" evidence="1">
    <location>
        <begin position="127"/>
        <end position="136"/>
    </location>
</feature>
<feature type="region of interest" description="Disordered" evidence="1">
    <location>
        <begin position="103"/>
        <end position="136"/>
    </location>
</feature>
<sequence length="208" mass="23875">MGILEQEWTVIGFFKRLIEHNPTVTKRIAVGLLKDDLLELRVAFVSNRDIKKKIDILCSELKKSTTIIAEFWNKHSDTLKEIALQNSVEESMMERELKRKAVESITRPSSSVTTTLEPTSTKKRLRSKNDKQKERAHETELVESDYVFITGCDISLGTMIKRAARQLHENNQPLSCRERKIMTSGLSSILDLSDDSFDSQRSLFTDEQ</sequence>
<dbReference type="Proteomes" id="UP000603453">
    <property type="component" value="Unassembled WGS sequence"/>
</dbReference>
<name>A0A8H7R2N7_9FUNG</name>
<evidence type="ECO:0000313" key="3">
    <source>
        <dbReference type="Proteomes" id="UP000603453"/>
    </source>
</evidence>
<dbReference type="OrthoDB" id="2242533at2759"/>
<proteinExistence type="predicted"/>
<reference evidence="2" key="1">
    <citation type="submission" date="2020-12" db="EMBL/GenBank/DDBJ databases">
        <title>Metabolic potential, ecology and presence of endohyphal bacteria is reflected in genomic diversity of Mucoromycotina.</title>
        <authorList>
            <person name="Muszewska A."/>
            <person name="Okrasinska A."/>
            <person name="Steczkiewicz K."/>
            <person name="Drgas O."/>
            <person name="Orlowska M."/>
            <person name="Perlinska-Lenart U."/>
            <person name="Aleksandrzak-Piekarczyk T."/>
            <person name="Szatraj K."/>
            <person name="Zielenkiewicz U."/>
            <person name="Pilsyk S."/>
            <person name="Malc E."/>
            <person name="Mieczkowski P."/>
            <person name="Kruszewska J.S."/>
            <person name="Biernat P."/>
            <person name="Pawlowska J."/>
        </authorList>
    </citation>
    <scope>NUCLEOTIDE SEQUENCE</scope>
    <source>
        <strain evidence="2">WA0000017839</strain>
    </source>
</reference>
<keyword evidence="3" id="KW-1185">Reference proteome</keyword>
<organism evidence="2 3">
    <name type="scientific">Mucor saturninus</name>
    <dbReference type="NCBI Taxonomy" id="64648"/>
    <lineage>
        <taxon>Eukaryota</taxon>
        <taxon>Fungi</taxon>
        <taxon>Fungi incertae sedis</taxon>
        <taxon>Mucoromycota</taxon>
        <taxon>Mucoromycotina</taxon>
        <taxon>Mucoromycetes</taxon>
        <taxon>Mucorales</taxon>
        <taxon>Mucorineae</taxon>
        <taxon>Mucoraceae</taxon>
        <taxon>Mucor</taxon>
    </lineage>
</organism>
<evidence type="ECO:0000313" key="2">
    <source>
        <dbReference type="EMBL" id="KAG2202752.1"/>
    </source>
</evidence>
<dbReference type="EMBL" id="JAEPRD010000057">
    <property type="protein sequence ID" value="KAG2202752.1"/>
    <property type="molecule type" value="Genomic_DNA"/>
</dbReference>
<gene>
    <name evidence="2" type="ORF">INT47_004776</name>
</gene>
<dbReference type="AlphaFoldDB" id="A0A8H7R2N7"/>
<protein>
    <submittedName>
        <fullName evidence="2">Uncharacterized protein</fullName>
    </submittedName>
</protein>